<keyword evidence="3" id="KW-1185">Reference proteome</keyword>
<dbReference type="PANTHER" id="PTHR36444:SF2">
    <property type="entry name" value="TRANSCRIPTIONAL REGULATOR PROTEIN YOBU-RELATED"/>
    <property type="match status" value="1"/>
</dbReference>
<dbReference type="AlphaFoldDB" id="A0A2A2PTF2"/>
<dbReference type="PANTHER" id="PTHR36444">
    <property type="entry name" value="TRANSCRIPTIONAL REGULATOR PROTEIN YOBU-RELATED"/>
    <property type="match status" value="1"/>
</dbReference>
<name>A0A2A2PTF2_9PSED</name>
<feature type="domain" description="AraC effector-binding" evidence="1">
    <location>
        <begin position="1"/>
        <end position="152"/>
    </location>
</feature>
<protein>
    <submittedName>
        <fullName evidence="2">AraC family transcriptional regulator</fullName>
    </submittedName>
</protein>
<reference evidence="2 3" key="1">
    <citation type="submission" date="2017-08" db="EMBL/GenBank/DDBJ databases">
        <title>Draft Genome Sequence of Pseudomonas moraviensis TYU6, isolated from Taxus cuspidata by using PacBio Single-Molecule Real-Time Technology.</title>
        <authorList>
            <person name="Baek K.-H."/>
            <person name="Mishra A.K."/>
        </authorList>
    </citation>
    <scope>NUCLEOTIDE SEQUENCE [LARGE SCALE GENOMIC DNA]</scope>
    <source>
        <strain evidence="2 3">TYU6</strain>
    </source>
</reference>
<dbReference type="Proteomes" id="UP000217830">
    <property type="component" value="Unassembled WGS sequence"/>
</dbReference>
<comment type="caution">
    <text evidence="2">The sequence shown here is derived from an EMBL/GenBank/DDBJ whole genome shotgun (WGS) entry which is preliminary data.</text>
</comment>
<dbReference type="SUPFAM" id="SSF55136">
    <property type="entry name" value="Probable bacterial effector-binding domain"/>
    <property type="match status" value="1"/>
</dbReference>
<dbReference type="Gene3D" id="3.20.80.10">
    <property type="entry name" value="Regulatory factor, effector binding domain"/>
    <property type="match status" value="1"/>
</dbReference>
<dbReference type="Pfam" id="PF14526">
    <property type="entry name" value="Cass2"/>
    <property type="match status" value="1"/>
</dbReference>
<organism evidence="2 3">
    <name type="scientific">Pseudomonas moraviensis</name>
    <dbReference type="NCBI Taxonomy" id="321662"/>
    <lineage>
        <taxon>Bacteria</taxon>
        <taxon>Pseudomonadati</taxon>
        <taxon>Pseudomonadota</taxon>
        <taxon>Gammaproteobacteria</taxon>
        <taxon>Pseudomonadales</taxon>
        <taxon>Pseudomonadaceae</taxon>
        <taxon>Pseudomonas</taxon>
    </lineage>
</organism>
<evidence type="ECO:0000313" key="2">
    <source>
        <dbReference type="EMBL" id="PAW58730.1"/>
    </source>
</evidence>
<dbReference type="RefSeq" id="WP_047294751.1">
    <property type="nucleotide sequence ID" value="NZ_NRSS01000004.1"/>
</dbReference>
<dbReference type="InterPro" id="IPR010499">
    <property type="entry name" value="AraC_E-bd"/>
</dbReference>
<evidence type="ECO:0000313" key="3">
    <source>
        <dbReference type="Proteomes" id="UP000217830"/>
    </source>
</evidence>
<dbReference type="EMBL" id="NRST01000001">
    <property type="protein sequence ID" value="PAW58730.1"/>
    <property type="molecule type" value="Genomic_DNA"/>
</dbReference>
<dbReference type="InterPro" id="IPR053182">
    <property type="entry name" value="YobU-like_regulator"/>
</dbReference>
<gene>
    <name evidence="2" type="ORF">CKQ80_26695</name>
</gene>
<dbReference type="InterPro" id="IPR011256">
    <property type="entry name" value="Reg_factor_effector_dom_sf"/>
</dbReference>
<accession>A0A2A2PTF2</accession>
<evidence type="ECO:0000259" key="1">
    <source>
        <dbReference type="SMART" id="SM00871"/>
    </source>
</evidence>
<proteinExistence type="predicted"/>
<dbReference type="InterPro" id="IPR029441">
    <property type="entry name" value="Cass2"/>
</dbReference>
<sequence>MDLKRQQIDAFTVAGLRVRTTNAAEHQPQSAKIGPMWGRFFSEEQAESIPGKIPGSAIYGVYSAYESDASGAFDVTAGVAVNARPKGYETVQIEAGEYLVFEAQGPLPDAVIATWGRIWTFFEENPQIQRRYATDYEAYTGPESVAVCIGIR</sequence>
<dbReference type="SMART" id="SM00871">
    <property type="entry name" value="AraC_E_bind"/>
    <property type="match status" value="1"/>
</dbReference>